<gene>
    <name evidence="1" type="ORF">K458DRAFT_177569</name>
</gene>
<evidence type="ECO:0000313" key="1">
    <source>
        <dbReference type="EMBL" id="KAF2676883.1"/>
    </source>
</evidence>
<accession>A0A6G1IFX7</accession>
<dbReference type="EMBL" id="MU005628">
    <property type="protein sequence ID" value="KAF2676883.1"/>
    <property type="molecule type" value="Genomic_DNA"/>
</dbReference>
<sequence>MREQTFIELCRQRVCATVERERRTQSQPERRSHHAGLLVDPQAHRRWEEAFRADIKSYAQALNLSFAHALLVTLPRQIRDRIYFHLLASSSRKITVCDGKLPRHIRSACNCMESHRSFWELPALKHYFDPHYMGPVVAREMAEAHYSTGTFYFDYHDLYLMHKFLTVDRFGYSISPKEHIWNIEVVLDAGSTCLCNAAALEHFGLVSTDVSRSDAIRWCLSELLCLTARSVCIKIIIFLNFGKSRTRLQESFRELLHIIIPFVRRFNELGFRFACGLFDSLGREWSIDDSVSGGIEKAMQHLLNMGQPFHLLQHETGG</sequence>
<dbReference type="OrthoDB" id="3684889at2759"/>
<dbReference type="Proteomes" id="UP000799291">
    <property type="component" value="Unassembled WGS sequence"/>
</dbReference>
<proteinExistence type="predicted"/>
<name>A0A6G1IFX7_9PLEO</name>
<reference evidence="1" key="1">
    <citation type="journal article" date="2020" name="Stud. Mycol.">
        <title>101 Dothideomycetes genomes: a test case for predicting lifestyles and emergence of pathogens.</title>
        <authorList>
            <person name="Haridas S."/>
            <person name="Albert R."/>
            <person name="Binder M."/>
            <person name="Bloem J."/>
            <person name="Labutti K."/>
            <person name="Salamov A."/>
            <person name="Andreopoulos B."/>
            <person name="Baker S."/>
            <person name="Barry K."/>
            <person name="Bills G."/>
            <person name="Bluhm B."/>
            <person name="Cannon C."/>
            <person name="Castanera R."/>
            <person name="Culley D."/>
            <person name="Daum C."/>
            <person name="Ezra D."/>
            <person name="Gonzalez J."/>
            <person name="Henrissat B."/>
            <person name="Kuo A."/>
            <person name="Liang C."/>
            <person name="Lipzen A."/>
            <person name="Lutzoni F."/>
            <person name="Magnuson J."/>
            <person name="Mondo S."/>
            <person name="Nolan M."/>
            <person name="Ohm R."/>
            <person name="Pangilinan J."/>
            <person name="Park H.-J."/>
            <person name="Ramirez L."/>
            <person name="Alfaro M."/>
            <person name="Sun H."/>
            <person name="Tritt A."/>
            <person name="Yoshinaga Y."/>
            <person name="Zwiers L.-H."/>
            <person name="Turgeon B."/>
            <person name="Goodwin S."/>
            <person name="Spatafora J."/>
            <person name="Crous P."/>
            <person name="Grigoriev I."/>
        </authorList>
    </citation>
    <scope>NUCLEOTIDE SEQUENCE</scope>
    <source>
        <strain evidence="1">CBS 122367</strain>
    </source>
</reference>
<protein>
    <submittedName>
        <fullName evidence="1">Uncharacterized protein</fullName>
    </submittedName>
</protein>
<keyword evidence="2" id="KW-1185">Reference proteome</keyword>
<dbReference type="AlphaFoldDB" id="A0A6G1IFX7"/>
<evidence type="ECO:0000313" key="2">
    <source>
        <dbReference type="Proteomes" id="UP000799291"/>
    </source>
</evidence>
<organism evidence="1 2">
    <name type="scientific">Lentithecium fluviatile CBS 122367</name>
    <dbReference type="NCBI Taxonomy" id="1168545"/>
    <lineage>
        <taxon>Eukaryota</taxon>
        <taxon>Fungi</taxon>
        <taxon>Dikarya</taxon>
        <taxon>Ascomycota</taxon>
        <taxon>Pezizomycotina</taxon>
        <taxon>Dothideomycetes</taxon>
        <taxon>Pleosporomycetidae</taxon>
        <taxon>Pleosporales</taxon>
        <taxon>Massarineae</taxon>
        <taxon>Lentitheciaceae</taxon>
        <taxon>Lentithecium</taxon>
    </lineage>
</organism>